<feature type="compositionally biased region" description="Polar residues" evidence="1">
    <location>
        <begin position="42"/>
        <end position="53"/>
    </location>
</feature>
<feature type="compositionally biased region" description="Pro residues" evidence="1">
    <location>
        <begin position="805"/>
        <end position="814"/>
    </location>
</feature>
<feature type="region of interest" description="Disordered" evidence="1">
    <location>
        <begin position="724"/>
        <end position="763"/>
    </location>
</feature>
<feature type="compositionally biased region" description="Basic and acidic residues" evidence="1">
    <location>
        <begin position="1117"/>
        <end position="1134"/>
    </location>
</feature>
<sequence>MSGMFTVPPSSSAGQQEGNTQQQREAPNFGNYQWGERGQHLSAGSQGSSTNRVFGSLPAEVTPPTAAVAYAPPDRQHLPIQTVAQGQHIQTLQPPTSAFYLGLPALPGSSGISPDNTQGRRQFRTTSMGVGVYHPTDISPSLRGRHAQQAPPQELRYTPQEPLTKNVRFRKLNNRKLAPNGIGVMDQSGGMIGPQPSSETTFRLQDLLTANHCTWADLAHVSHYFLREMGLTGGREFDPFRTTGNVSRDMPTTHTSTSGSPHGVQFPRVNEASQTSNADRGPLPLTPSYHGNRPGLDWDQGGRSISEEATRIAWEASHARWEGNNTVHPPITHYKWQHGIRTDPLARATPVASRTLDPTVQSGGIPEGGGSAAMVRPRQERTTNRGHPADVHLEGTMTPLRGTSAFGDRWGQTIYSVALSGEGRFNVSTPKTRRVSCQMQLDGIMLKPGATLTPEELEQAKKLKWAIEEDDDQQQYLLLTVNDEGQQVADTTSTAHDPSFAPSNNPLTLTLPPEGPRNPLPYLQPPSTWREWGESVSQTQEENADVLGSPGLLKPASLETVREEDGDSIYMNEGEDHTARPPRSPHSAEGTRREIPIPEPEQNASAPRVFHMIGELPQTQPERTRSEPDMGCSSWPQHQRVREGQATWHIRGSPPHSSRQALQAVGGIAGGEPRRGEVETGLPNALSDPGVIGRGIQEEGGIRGNQYHNHWLPYSILTQTIFQPPTQSPQNLAPPAIPPPAPTAIPHNTQGAPPPVQPQGPANIPYVYRPPALPPAPVIQAPNQLNWNWNYAGAQGQNANMGGGPPNPGRPGGPPGGWGGPPAGPPTGPPLGPWGQLGLMGGGGPPGGPPGGPYGGPPPGPPGAPPPPTGYLQWWDGIRWMAIPGPQGERGEQGPPGRENGDFERKDRINAESKIDVRKPNDFTGKDRQLFRPWISQILRFGLGKWGGGSGKEIEESRGPVSPVIGRAAHTGATPARLSSRSHNSFIVTTKLPFSNTDTDVNYNTLIDSGATKSFVDWSIAKAFPQNTKKLLTPVPLELFDGKPTSAGAITLTFTDVVSFADGTLHTVEFFEHNPDINWTDLSLGFRLTNACISAALCGELQIPTQEEIVMEEGEEKEAGDAAKQSKEFRRTVELEEADEEDEERVTFEGGIHPEERLGSGDPLLMDINEWLQREDESRCRRGREEEGEVEEQAGDSINPPENTANPSPSPSSDSPASVEPVKIELAESAFEQKFREWESRWEERTSNWPARKQRRRWKYQHSKPSPRTIRPVPESINKIPSRDGRTPRGSMRKVNFSQKSQNPVLRTSDPNIKGKPVSLIGAAAMSQLLRDGTPAYMLHIKPTDIDSASEIGRSAKEPPCADKAPTSNVPKQEHQRTADEMDRREREEEEERKKEETEELKKHIPSTVPGLPGRLLARNGQGTASSPPLRHQDRDGG</sequence>
<dbReference type="Proteomes" id="UP000799118">
    <property type="component" value="Unassembled WGS sequence"/>
</dbReference>
<proteinExistence type="predicted"/>
<feature type="region of interest" description="Disordered" evidence="1">
    <location>
        <begin position="487"/>
        <end position="594"/>
    </location>
</feature>
<dbReference type="CDD" id="cd00303">
    <property type="entry name" value="retropepsin_like"/>
    <property type="match status" value="1"/>
</dbReference>
<feature type="compositionally biased region" description="Pro residues" evidence="1">
    <location>
        <begin position="846"/>
        <end position="869"/>
    </location>
</feature>
<accession>A0A6A4GFJ2</accession>
<protein>
    <submittedName>
        <fullName evidence="2">Uncharacterized protein</fullName>
    </submittedName>
</protein>
<organism evidence="2 3">
    <name type="scientific">Gymnopus androsaceus JB14</name>
    <dbReference type="NCBI Taxonomy" id="1447944"/>
    <lineage>
        <taxon>Eukaryota</taxon>
        <taxon>Fungi</taxon>
        <taxon>Dikarya</taxon>
        <taxon>Basidiomycota</taxon>
        <taxon>Agaricomycotina</taxon>
        <taxon>Agaricomycetes</taxon>
        <taxon>Agaricomycetidae</taxon>
        <taxon>Agaricales</taxon>
        <taxon>Marasmiineae</taxon>
        <taxon>Omphalotaceae</taxon>
        <taxon>Gymnopus</taxon>
    </lineage>
</organism>
<feature type="compositionally biased region" description="Basic and acidic residues" evidence="1">
    <location>
        <begin position="1372"/>
        <end position="1403"/>
    </location>
</feature>
<feature type="compositionally biased region" description="Acidic residues" evidence="1">
    <location>
        <begin position="1135"/>
        <end position="1144"/>
    </location>
</feature>
<feature type="compositionally biased region" description="Pro residues" evidence="1">
    <location>
        <begin position="513"/>
        <end position="524"/>
    </location>
</feature>
<gene>
    <name evidence="2" type="ORF">BT96DRAFT_1008172</name>
</gene>
<feature type="region of interest" description="Disordered" evidence="1">
    <location>
        <begin position="1177"/>
        <end position="1223"/>
    </location>
</feature>
<dbReference type="OrthoDB" id="3131408at2759"/>
<feature type="region of interest" description="Disordered" evidence="1">
    <location>
        <begin position="1242"/>
        <end position="1315"/>
    </location>
</feature>
<feature type="compositionally biased region" description="Basic residues" evidence="1">
    <location>
        <begin position="1252"/>
        <end position="1262"/>
    </location>
</feature>
<feature type="compositionally biased region" description="Pro residues" evidence="1">
    <location>
        <begin position="822"/>
        <end position="832"/>
    </location>
</feature>
<feature type="compositionally biased region" description="Polar residues" evidence="1">
    <location>
        <begin position="110"/>
        <end position="128"/>
    </location>
</feature>
<feature type="region of interest" description="Disordered" evidence="1">
    <location>
        <begin position="243"/>
        <end position="295"/>
    </location>
</feature>
<feature type="region of interest" description="Disordered" evidence="1">
    <location>
        <begin position="796"/>
        <end position="906"/>
    </location>
</feature>
<feature type="compositionally biased region" description="Low complexity" evidence="1">
    <location>
        <begin position="252"/>
        <end position="263"/>
    </location>
</feature>
<dbReference type="EMBL" id="ML770165">
    <property type="protein sequence ID" value="KAE9384342.1"/>
    <property type="molecule type" value="Genomic_DNA"/>
</dbReference>
<feature type="region of interest" description="Disordered" evidence="1">
    <location>
        <begin position="1114"/>
        <end position="1163"/>
    </location>
</feature>
<feature type="compositionally biased region" description="Polar residues" evidence="1">
    <location>
        <begin position="1296"/>
        <end position="1311"/>
    </location>
</feature>
<evidence type="ECO:0000313" key="3">
    <source>
        <dbReference type="Proteomes" id="UP000799118"/>
    </source>
</evidence>
<feature type="compositionally biased region" description="Basic and acidic residues" evidence="1">
    <location>
        <begin position="377"/>
        <end position="393"/>
    </location>
</feature>
<feature type="compositionally biased region" description="Polar residues" evidence="1">
    <location>
        <begin position="487"/>
        <end position="496"/>
    </location>
</feature>
<feature type="region of interest" description="Disordered" evidence="1">
    <location>
        <begin position="1348"/>
        <end position="1438"/>
    </location>
</feature>
<evidence type="ECO:0000256" key="1">
    <source>
        <dbReference type="SAM" id="MobiDB-lite"/>
    </source>
</evidence>
<name>A0A6A4GFJ2_9AGAR</name>
<feature type="region of interest" description="Disordered" evidence="1">
    <location>
        <begin position="354"/>
        <end position="397"/>
    </location>
</feature>
<feature type="compositionally biased region" description="Low complexity" evidence="1">
    <location>
        <begin position="1200"/>
        <end position="1221"/>
    </location>
</feature>
<feature type="region of interest" description="Disordered" evidence="1">
    <location>
        <begin position="1"/>
        <end position="58"/>
    </location>
</feature>
<reference evidence="2" key="1">
    <citation type="journal article" date="2019" name="Environ. Microbiol.">
        <title>Fungal ecological strategies reflected in gene transcription - a case study of two litter decomposers.</title>
        <authorList>
            <person name="Barbi F."/>
            <person name="Kohler A."/>
            <person name="Barry K."/>
            <person name="Baskaran P."/>
            <person name="Daum C."/>
            <person name="Fauchery L."/>
            <person name="Ihrmark K."/>
            <person name="Kuo A."/>
            <person name="LaButti K."/>
            <person name="Lipzen A."/>
            <person name="Morin E."/>
            <person name="Grigoriev I.V."/>
            <person name="Henrissat B."/>
            <person name="Lindahl B."/>
            <person name="Martin F."/>
        </authorList>
    </citation>
    <scope>NUCLEOTIDE SEQUENCE</scope>
    <source>
        <strain evidence="2">JB14</strain>
    </source>
</reference>
<keyword evidence="3" id="KW-1185">Reference proteome</keyword>
<evidence type="ECO:0000313" key="2">
    <source>
        <dbReference type="EMBL" id="KAE9384342.1"/>
    </source>
</evidence>
<feature type="region of interest" description="Disordered" evidence="1">
    <location>
        <begin position="109"/>
        <end position="161"/>
    </location>
</feature>
<feature type="compositionally biased region" description="Polar residues" evidence="1">
    <location>
        <begin position="8"/>
        <end position="25"/>
    </location>
</feature>